<evidence type="ECO:0000313" key="2">
    <source>
        <dbReference type="Proteomes" id="UP000576225"/>
    </source>
</evidence>
<name>A0A848B1Z3_9BACT</name>
<organism evidence="1 2">
    <name type="scientific">Victivallis vadensis</name>
    <dbReference type="NCBI Taxonomy" id="172901"/>
    <lineage>
        <taxon>Bacteria</taxon>
        <taxon>Pseudomonadati</taxon>
        <taxon>Lentisphaerota</taxon>
        <taxon>Lentisphaeria</taxon>
        <taxon>Victivallales</taxon>
        <taxon>Victivallaceae</taxon>
        <taxon>Victivallis</taxon>
    </lineage>
</organism>
<dbReference type="RefSeq" id="WP_165833133.1">
    <property type="nucleotide sequence ID" value="NZ_CABMMC010000024.1"/>
</dbReference>
<dbReference type="GeneID" id="78297568"/>
<protein>
    <submittedName>
        <fullName evidence="1">Uncharacterized protein</fullName>
    </submittedName>
</protein>
<dbReference type="EMBL" id="JABAEW010000029">
    <property type="protein sequence ID" value="NMD87760.1"/>
    <property type="molecule type" value="Genomic_DNA"/>
</dbReference>
<gene>
    <name evidence="1" type="ORF">HF882_14315</name>
</gene>
<dbReference type="AlphaFoldDB" id="A0A848B1Z3"/>
<accession>A0A848B1Z3</accession>
<proteinExistence type="predicted"/>
<evidence type="ECO:0000313" key="1">
    <source>
        <dbReference type="EMBL" id="NMD87760.1"/>
    </source>
</evidence>
<reference evidence="1 2" key="1">
    <citation type="submission" date="2020-04" db="EMBL/GenBank/DDBJ databases">
        <authorList>
            <person name="Hitch T.C.A."/>
            <person name="Wylensek D."/>
            <person name="Clavel T."/>
        </authorList>
    </citation>
    <scope>NUCLEOTIDE SEQUENCE [LARGE SCALE GENOMIC DNA]</scope>
    <source>
        <strain evidence="1 2">COR2-253-APC-1A</strain>
    </source>
</reference>
<dbReference type="Proteomes" id="UP000576225">
    <property type="component" value="Unassembled WGS sequence"/>
</dbReference>
<sequence length="51" mass="5851">MKPTAAADGKKLFIFKNFRCMLKRGAARKKIFCGSAAFKTEKYIYIKIAQF</sequence>
<comment type="caution">
    <text evidence="1">The sequence shown here is derived from an EMBL/GenBank/DDBJ whole genome shotgun (WGS) entry which is preliminary data.</text>
</comment>